<dbReference type="RefSeq" id="WP_012066015.1">
    <property type="nucleotide sequence ID" value="NC_009634.1"/>
</dbReference>
<protein>
    <recommendedName>
        <fullName evidence="4">DUF2798 domain-containing protein</fullName>
    </recommendedName>
</protein>
<dbReference type="KEGG" id="mvn:Mevan_1202"/>
<keyword evidence="3" id="KW-1185">Reference proteome</keyword>
<dbReference type="OrthoDB" id="60501at2157"/>
<proteinExistence type="predicted"/>
<evidence type="ECO:0000256" key="1">
    <source>
        <dbReference type="SAM" id="Phobius"/>
    </source>
</evidence>
<evidence type="ECO:0000313" key="3">
    <source>
        <dbReference type="Proteomes" id="UP000001107"/>
    </source>
</evidence>
<dbReference type="Proteomes" id="UP000001107">
    <property type="component" value="Chromosome"/>
</dbReference>
<sequence length="74" mass="8540">MVISKKHEQIVFALLMSFSMAFIISLVMTLVNNGFRLNSLLFWPKSFLIGYIVAFPTAYFLSPVIRKITLKLIR</sequence>
<organism evidence="2 3">
    <name type="scientific">Methanococcus vannielii (strain ATCC 35089 / DSM 1224 / JCM 13029 / OCM 148 / SB)</name>
    <dbReference type="NCBI Taxonomy" id="406327"/>
    <lineage>
        <taxon>Archaea</taxon>
        <taxon>Methanobacteriati</taxon>
        <taxon>Methanobacteriota</taxon>
        <taxon>Methanomada group</taxon>
        <taxon>Methanococci</taxon>
        <taxon>Methanococcales</taxon>
        <taxon>Methanococcaceae</taxon>
        <taxon>Methanococcus</taxon>
    </lineage>
</organism>
<name>A6URH8_METVS</name>
<gene>
    <name evidence="2" type="ordered locus">Mevan_1202</name>
</gene>
<keyword evidence="1" id="KW-0812">Transmembrane</keyword>
<dbReference type="GeneID" id="5325570"/>
<keyword evidence="1" id="KW-1133">Transmembrane helix</keyword>
<dbReference type="AlphaFoldDB" id="A6URH8"/>
<accession>A6URH8</accession>
<dbReference type="InterPro" id="IPR021529">
    <property type="entry name" value="DUF2798"/>
</dbReference>
<evidence type="ECO:0000313" key="2">
    <source>
        <dbReference type="EMBL" id="ABR55100.1"/>
    </source>
</evidence>
<evidence type="ECO:0008006" key="4">
    <source>
        <dbReference type="Google" id="ProtNLM"/>
    </source>
</evidence>
<dbReference type="STRING" id="406327.Mevan_1202"/>
<dbReference type="Pfam" id="PF11391">
    <property type="entry name" value="DUF2798"/>
    <property type="match status" value="1"/>
</dbReference>
<reference evidence="2" key="1">
    <citation type="submission" date="2007-06" db="EMBL/GenBank/DDBJ databases">
        <title>Complete sequence of Methanococcus vannielii SB.</title>
        <authorList>
            <consortium name="US DOE Joint Genome Institute"/>
            <person name="Copeland A."/>
            <person name="Lucas S."/>
            <person name="Lapidus A."/>
            <person name="Barry K."/>
            <person name="Glavina del Rio T."/>
            <person name="Dalin E."/>
            <person name="Tice H."/>
            <person name="Pitluck S."/>
            <person name="Chain P."/>
            <person name="Malfatti S."/>
            <person name="Shin M."/>
            <person name="Vergez L."/>
            <person name="Schmutz J."/>
            <person name="Larimer F."/>
            <person name="Land M."/>
            <person name="Hauser L."/>
            <person name="Kyrpides N."/>
            <person name="Anderson I."/>
            <person name="Sieprawska-Lupa M."/>
            <person name="Whitman W.B."/>
            <person name="Richardson P."/>
        </authorList>
    </citation>
    <scope>NUCLEOTIDE SEQUENCE [LARGE SCALE GENOMIC DNA]</scope>
    <source>
        <strain evidence="2">SB</strain>
    </source>
</reference>
<feature type="transmembrane region" description="Helical" evidence="1">
    <location>
        <begin position="12"/>
        <end position="35"/>
    </location>
</feature>
<feature type="transmembrane region" description="Helical" evidence="1">
    <location>
        <begin position="47"/>
        <end position="65"/>
    </location>
</feature>
<dbReference type="HOGENOM" id="CLU_173298_4_2_2"/>
<dbReference type="EMBL" id="CP000742">
    <property type="protein sequence ID" value="ABR55100.1"/>
    <property type="molecule type" value="Genomic_DNA"/>
</dbReference>
<keyword evidence="1" id="KW-0472">Membrane</keyword>
<dbReference type="eggNOG" id="arCOG06587">
    <property type="taxonomic scope" value="Archaea"/>
</dbReference>